<evidence type="ECO:0000313" key="4">
    <source>
        <dbReference type="Proteomes" id="UP000266841"/>
    </source>
</evidence>
<evidence type="ECO:0000313" key="3">
    <source>
        <dbReference type="EMBL" id="EJK69692.1"/>
    </source>
</evidence>
<gene>
    <name evidence="3" type="ORF">THAOC_09026</name>
</gene>
<dbReference type="EMBL" id="AGNL01009716">
    <property type="protein sequence ID" value="EJK69692.1"/>
    <property type="molecule type" value="Genomic_DNA"/>
</dbReference>
<dbReference type="Proteomes" id="UP000266841">
    <property type="component" value="Unassembled WGS sequence"/>
</dbReference>
<feature type="signal peptide" evidence="2">
    <location>
        <begin position="1"/>
        <end position="21"/>
    </location>
</feature>
<keyword evidence="2" id="KW-0732">Signal</keyword>
<accession>K0TH03</accession>
<organism evidence="3 4">
    <name type="scientific">Thalassiosira oceanica</name>
    <name type="common">Marine diatom</name>
    <dbReference type="NCBI Taxonomy" id="159749"/>
    <lineage>
        <taxon>Eukaryota</taxon>
        <taxon>Sar</taxon>
        <taxon>Stramenopiles</taxon>
        <taxon>Ochrophyta</taxon>
        <taxon>Bacillariophyta</taxon>
        <taxon>Coscinodiscophyceae</taxon>
        <taxon>Thalassiosirophycidae</taxon>
        <taxon>Thalassiosirales</taxon>
        <taxon>Thalassiosiraceae</taxon>
        <taxon>Thalassiosira</taxon>
    </lineage>
</organism>
<name>K0TH03_THAOC</name>
<protein>
    <submittedName>
        <fullName evidence="3">Uncharacterized protein</fullName>
    </submittedName>
</protein>
<dbReference type="AlphaFoldDB" id="K0TH03"/>
<dbReference type="eggNOG" id="ENOG502SGY0">
    <property type="taxonomic scope" value="Eukaryota"/>
</dbReference>
<comment type="caution">
    <text evidence="3">The sequence shown here is derived from an EMBL/GenBank/DDBJ whole genome shotgun (WGS) entry which is preliminary data.</text>
</comment>
<evidence type="ECO:0000256" key="1">
    <source>
        <dbReference type="SAM" id="MobiDB-lite"/>
    </source>
</evidence>
<keyword evidence="4" id="KW-1185">Reference proteome</keyword>
<feature type="compositionally biased region" description="Basic residues" evidence="1">
    <location>
        <begin position="455"/>
        <end position="465"/>
    </location>
</feature>
<feature type="chain" id="PRO_5003841812" evidence="2">
    <location>
        <begin position="22"/>
        <end position="629"/>
    </location>
</feature>
<reference evidence="3 4" key="1">
    <citation type="journal article" date="2012" name="Genome Biol.">
        <title>Genome and low-iron response of an oceanic diatom adapted to chronic iron limitation.</title>
        <authorList>
            <person name="Lommer M."/>
            <person name="Specht M."/>
            <person name="Roy A.S."/>
            <person name="Kraemer L."/>
            <person name="Andreson R."/>
            <person name="Gutowska M.A."/>
            <person name="Wolf J."/>
            <person name="Bergner S.V."/>
            <person name="Schilhabel M.B."/>
            <person name="Klostermeier U.C."/>
            <person name="Beiko R.G."/>
            <person name="Rosenstiel P."/>
            <person name="Hippler M."/>
            <person name="Laroche J."/>
        </authorList>
    </citation>
    <scope>NUCLEOTIDE SEQUENCE [LARGE SCALE GENOMIC DNA]</scope>
    <source>
        <strain evidence="3 4">CCMP1005</strain>
    </source>
</reference>
<feature type="region of interest" description="Disordered" evidence="1">
    <location>
        <begin position="389"/>
        <end position="542"/>
    </location>
</feature>
<proteinExistence type="predicted"/>
<sequence>MKSSRSLLSSVALLAFSLVEADPTRSIETIMCDTQCDQVAESTDGPDGCMRYTTPLNECYNAARLFPGDESWSDHVSERQTNTAIQPVDGGDSFVIPFDECVGPFGPPRPWGKFTLIESSEEKHSDEDAIVSTPVPRHDIPKAVCLAVSPLLNDDTLRLELELARGGAVRVRQGDEGVGVGAEYHEYLDSRSPRHQLVQTKRSEMGSLQTKRTAEAYMKITRRTFIFPTSLLRRQAEAGQYPCLQNEIITLLPLISERETSVPPLSGSLKSGTSEPRRRSVLKVKSACAAAASVSGGMAGDKGHVWRFTCQTFRQTLRLADRKEPVMFIFIFARILRSDSQTICESSVRTSDKDVAEASKPDAPRTAPRTPIIFICGIGTQQVIRGRPYCLRPPSSSSQTFMPAAVARPRARGECVPRAGETGRAAPPRPTPPTQAPTVSWRRSASLSAPGPGPGRRRPRPRGRRPPPSSSHSTSRGGEPRVRRGRPCRATRTDAPCGRPSARRGTWSLGLDGECPRSIVSASRRSPPEEECAPRPGTPGTVQCSVSPDPGRPGTAGRFVCAVVLAGGRDAADGGRVRQGRAARRVRHLQCETVTEHGQATECVSSVFPPLPLHSALRFRLLGVGQNGG</sequence>
<evidence type="ECO:0000256" key="2">
    <source>
        <dbReference type="SAM" id="SignalP"/>
    </source>
</evidence>